<keyword evidence="3 6" id="KW-0812">Transmembrane</keyword>
<feature type="transmembrane region" description="Helical" evidence="6">
    <location>
        <begin position="106"/>
        <end position="129"/>
    </location>
</feature>
<evidence type="ECO:0000259" key="7">
    <source>
        <dbReference type="Pfam" id="PF00892"/>
    </source>
</evidence>
<dbReference type="GO" id="GO:0016020">
    <property type="term" value="C:membrane"/>
    <property type="evidence" value="ECO:0007669"/>
    <property type="project" value="UniProtKB-SubCell"/>
</dbReference>
<feature type="transmembrane region" description="Helical" evidence="6">
    <location>
        <begin position="141"/>
        <end position="159"/>
    </location>
</feature>
<evidence type="ECO:0000313" key="8">
    <source>
        <dbReference type="EMBL" id="PKA49985.1"/>
    </source>
</evidence>
<dbReference type="InterPro" id="IPR037185">
    <property type="entry name" value="EmrE-like"/>
</dbReference>
<dbReference type="Proteomes" id="UP000236161">
    <property type="component" value="Unassembled WGS sequence"/>
</dbReference>
<proteinExistence type="inferred from homology"/>
<evidence type="ECO:0000313" key="9">
    <source>
        <dbReference type="Proteomes" id="UP000236161"/>
    </source>
</evidence>
<dbReference type="OrthoDB" id="1728340at2759"/>
<evidence type="ECO:0000256" key="2">
    <source>
        <dbReference type="ARBA" id="ARBA00007635"/>
    </source>
</evidence>
<evidence type="ECO:0000256" key="3">
    <source>
        <dbReference type="ARBA" id="ARBA00022692"/>
    </source>
</evidence>
<accession>A0A2I0A370</accession>
<feature type="transmembrane region" description="Helical" evidence="6">
    <location>
        <begin position="313"/>
        <end position="332"/>
    </location>
</feature>
<organism evidence="8 9">
    <name type="scientific">Apostasia shenzhenica</name>
    <dbReference type="NCBI Taxonomy" id="1088818"/>
    <lineage>
        <taxon>Eukaryota</taxon>
        <taxon>Viridiplantae</taxon>
        <taxon>Streptophyta</taxon>
        <taxon>Embryophyta</taxon>
        <taxon>Tracheophyta</taxon>
        <taxon>Spermatophyta</taxon>
        <taxon>Magnoliopsida</taxon>
        <taxon>Liliopsida</taxon>
        <taxon>Asparagales</taxon>
        <taxon>Orchidaceae</taxon>
        <taxon>Apostasioideae</taxon>
        <taxon>Apostasia</taxon>
    </lineage>
</organism>
<name>A0A2I0A370_9ASPA</name>
<feature type="domain" description="EamA" evidence="7">
    <location>
        <begin position="191"/>
        <end position="330"/>
    </location>
</feature>
<gene>
    <name evidence="8" type="ORF">AXF42_Ash017524</name>
</gene>
<dbReference type="GO" id="GO:0022857">
    <property type="term" value="F:transmembrane transporter activity"/>
    <property type="evidence" value="ECO:0007669"/>
    <property type="project" value="InterPro"/>
</dbReference>
<protein>
    <recommendedName>
        <fullName evidence="6">WAT1-related protein</fullName>
    </recommendedName>
</protein>
<comment type="subcellular location">
    <subcellularLocation>
        <location evidence="1 6">Membrane</location>
        <topology evidence="1 6">Multi-pass membrane protein</topology>
    </subcellularLocation>
</comment>
<dbReference type="EMBL" id="KZ452035">
    <property type="protein sequence ID" value="PKA49985.1"/>
    <property type="molecule type" value="Genomic_DNA"/>
</dbReference>
<dbReference type="STRING" id="1088818.A0A2I0A370"/>
<dbReference type="AlphaFoldDB" id="A0A2I0A370"/>
<feature type="transmembrane region" description="Helical" evidence="6">
    <location>
        <begin position="189"/>
        <end position="209"/>
    </location>
</feature>
<feature type="transmembrane region" description="Helical" evidence="6">
    <location>
        <begin position="286"/>
        <end position="307"/>
    </location>
</feature>
<dbReference type="InterPro" id="IPR030184">
    <property type="entry name" value="WAT1-related"/>
</dbReference>
<feature type="transmembrane region" description="Helical" evidence="6">
    <location>
        <begin position="17"/>
        <end position="38"/>
    </location>
</feature>
<feature type="transmembrane region" description="Helical" evidence="6">
    <location>
        <begin position="78"/>
        <end position="100"/>
    </location>
</feature>
<keyword evidence="5 6" id="KW-0472">Membrane</keyword>
<evidence type="ECO:0000256" key="4">
    <source>
        <dbReference type="ARBA" id="ARBA00022989"/>
    </source>
</evidence>
<comment type="similarity">
    <text evidence="2 6">Belongs to the drug/metabolite transporter (DMT) superfamily. Plant drug/metabolite exporter (P-DME) (TC 2.A.7.4) family.</text>
</comment>
<sequence length="384" mass="41348">MSIGGGSSKVLQKVKPYVYMVLLQFGYAGMYVIAAATLKNGMNHYVLVVYRNSTAFAVIAPFALWFERKTRPKITPVIFLKIVALGILEPVLDQNFFYMGTKLTNASFAAALFNMLPAITFVMAIILRIEKLKIRRRHSQAKVIGTAVTVAGALLMILYKGPIVEFIWSKGRAHHGAAAAAAASGSMNWFKGTLMLLVSCVCWSSFFIVQSNTLETFPAELSLTSLICAVGAFLSAIVALIMERGSAKPWIVGWDMRLFTAVYSGIVCSGVAYFVQGIVMKERGPVFVTAFNPLCMIITALMGSIALAEEITLGRILGALIIVIGLYSLVWGKSNDHLSSSFGNGHLSSSFDNGAKKGLGSSELPIAASNGIKAVIKIPLTNNP</sequence>
<feature type="domain" description="EamA" evidence="7">
    <location>
        <begin position="17"/>
        <end position="157"/>
    </location>
</feature>
<evidence type="ECO:0000256" key="1">
    <source>
        <dbReference type="ARBA" id="ARBA00004141"/>
    </source>
</evidence>
<dbReference type="PANTHER" id="PTHR31218">
    <property type="entry name" value="WAT1-RELATED PROTEIN"/>
    <property type="match status" value="1"/>
</dbReference>
<feature type="transmembrane region" description="Helical" evidence="6">
    <location>
        <begin position="221"/>
        <end position="241"/>
    </location>
</feature>
<feature type="transmembrane region" description="Helical" evidence="6">
    <location>
        <begin position="44"/>
        <end position="66"/>
    </location>
</feature>
<dbReference type="SUPFAM" id="SSF103481">
    <property type="entry name" value="Multidrug resistance efflux transporter EmrE"/>
    <property type="match status" value="2"/>
</dbReference>
<dbReference type="InterPro" id="IPR000620">
    <property type="entry name" value="EamA_dom"/>
</dbReference>
<evidence type="ECO:0000256" key="5">
    <source>
        <dbReference type="ARBA" id="ARBA00023136"/>
    </source>
</evidence>
<dbReference type="Pfam" id="PF00892">
    <property type="entry name" value="EamA"/>
    <property type="match status" value="2"/>
</dbReference>
<reference evidence="8 9" key="1">
    <citation type="journal article" date="2017" name="Nature">
        <title>The Apostasia genome and the evolution of orchids.</title>
        <authorList>
            <person name="Zhang G.Q."/>
            <person name="Liu K.W."/>
            <person name="Li Z."/>
            <person name="Lohaus R."/>
            <person name="Hsiao Y.Y."/>
            <person name="Niu S.C."/>
            <person name="Wang J.Y."/>
            <person name="Lin Y.C."/>
            <person name="Xu Q."/>
            <person name="Chen L.J."/>
            <person name="Yoshida K."/>
            <person name="Fujiwara S."/>
            <person name="Wang Z.W."/>
            <person name="Zhang Y.Q."/>
            <person name="Mitsuda N."/>
            <person name="Wang M."/>
            <person name="Liu G.H."/>
            <person name="Pecoraro L."/>
            <person name="Huang H.X."/>
            <person name="Xiao X.J."/>
            <person name="Lin M."/>
            <person name="Wu X.Y."/>
            <person name="Wu W.L."/>
            <person name="Chen Y.Y."/>
            <person name="Chang S.B."/>
            <person name="Sakamoto S."/>
            <person name="Ohme-Takagi M."/>
            <person name="Yagi M."/>
            <person name="Zeng S.J."/>
            <person name="Shen C.Y."/>
            <person name="Yeh C.M."/>
            <person name="Luo Y.B."/>
            <person name="Tsai W.C."/>
            <person name="Van de Peer Y."/>
            <person name="Liu Z.J."/>
        </authorList>
    </citation>
    <scope>NUCLEOTIDE SEQUENCE [LARGE SCALE GENOMIC DNA]</scope>
    <source>
        <strain evidence="9">cv. Shenzhen</strain>
        <tissue evidence="8">Stem</tissue>
    </source>
</reference>
<keyword evidence="9" id="KW-1185">Reference proteome</keyword>
<evidence type="ECO:0000256" key="6">
    <source>
        <dbReference type="RuleBase" id="RU363077"/>
    </source>
</evidence>
<feature type="transmembrane region" description="Helical" evidence="6">
    <location>
        <begin position="261"/>
        <end position="279"/>
    </location>
</feature>
<keyword evidence="4 6" id="KW-1133">Transmembrane helix</keyword>